<feature type="domain" description="Peptidase M28" evidence="2">
    <location>
        <begin position="110"/>
        <end position="298"/>
    </location>
</feature>
<dbReference type="PANTHER" id="PTHR12147:SF26">
    <property type="entry name" value="PEPTIDASE M28 DOMAIN-CONTAINING PROTEIN"/>
    <property type="match status" value="1"/>
</dbReference>
<evidence type="ECO:0000313" key="3">
    <source>
        <dbReference type="EMBL" id="GAA2525030.1"/>
    </source>
</evidence>
<evidence type="ECO:0000313" key="4">
    <source>
        <dbReference type="Proteomes" id="UP001499978"/>
    </source>
</evidence>
<evidence type="ECO:0000259" key="2">
    <source>
        <dbReference type="Pfam" id="PF04389"/>
    </source>
</evidence>
<feature type="chain" id="PRO_5046178086" evidence="1">
    <location>
        <begin position="29"/>
        <end position="311"/>
    </location>
</feature>
<dbReference type="InterPro" id="IPR007484">
    <property type="entry name" value="Peptidase_M28"/>
</dbReference>
<protein>
    <submittedName>
        <fullName evidence="3">M28 family metallopeptidase</fullName>
    </submittedName>
</protein>
<dbReference type="SUPFAM" id="SSF53187">
    <property type="entry name" value="Zn-dependent exopeptidases"/>
    <property type="match status" value="1"/>
</dbReference>
<comment type="caution">
    <text evidence="3">The sequence shown here is derived from an EMBL/GenBank/DDBJ whole genome shotgun (WGS) entry which is preliminary data.</text>
</comment>
<keyword evidence="1" id="KW-0732">Signal</keyword>
<dbReference type="Gene3D" id="3.40.630.10">
    <property type="entry name" value="Zn peptidases"/>
    <property type="match status" value="1"/>
</dbReference>
<evidence type="ECO:0000256" key="1">
    <source>
        <dbReference type="SAM" id="SignalP"/>
    </source>
</evidence>
<feature type="signal peptide" evidence="1">
    <location>
        <begin position="1"/>
        <end position="28"/>
    </location>
</feature>
<gene>
    <name evidence="3" type="ORF">GCM10010201_24630</name>
</gene>
<reference evidence="4" key="1">
    <citation type="journal article" date="2019" name="Int. J. Syst. Evol. Microbiol.">
        <title>The Global Catalogue of Microorganisms (GCM) 10K type strain sequencing project: providing services to taxonomists for standard genome sequencing and annotation.</title>
        <authorList>
            <consortium name="The Broad Institute Genomics Platform"/>
            <consortium name="The Broad Institute Genome Sequencing Center for Infectious Disease"/>
            <person name="Wu L."/>
            <person name="Ma J."/>
        </authorList>
    </citation>
    <scope>NUCLEOTIDE SEQUENCE [LARGE SCALE GENOMIC DNA]</scope>
    <source>
        <strain evidence="4">JCM 3367</strain>
    </source>
</reference>
<organism evidence="3 4">
    <name type="scientific">Pilimelia columellifera subsp. columellifera</name>
    <dbReference type="NCBI Taxonomy" id="706583"/>
    <lineage>
        <taxon>Bacteria</taxon>
        <taxon>Bacillati</taxon>
        <taxon>Actinomycetota</taxon>
        <taxon>Actinomycetes</taxon>
        <taxon>Micromonosporales</taxon>
        <taxon>Micromonosporaceae</taxon>
        <taxon>Pilimelia</taxon>
    </lineage>
</organism>
<name>A0ABP6AY53_9ACTN</name>
<dbReference type="InterPro" id="IPR045175">
    <property type="entry name" value="M28_fam"/>
</dbReference>
<accession>A0ABP6AY53</accession>
<sequence length="311" mass="32518">MRYRALATLTFTVALGATTVLSASQASADAPRPDVSTATGRVVDPPVIVDDAAMAHIRALQKISDESGGNRAHGRPGFKASADYVKSTLDAAGFQTTLQPFTHAGAQGWNVVAEWPHGDANNVMMIGAHLDSVPQGPGMNDNGSGTAAVLENALTVAKSNLRPEKRMRFGFWGAEEVGLVGSKFYVQSLAAADKQKIKAYLNFDMAGTPNTKAWGIYQEGPDLSAGFKAFFSSKAVKTTTINPAGRSDHSSFSAAGVKVTGISSESNLSNLEPCYHAACDRAANVDPKVLGLGANAIATVFWKLAGAKTVS</sequence>
<dbReference type="PANTHER" id="PTHR12147">
    <property type="entry name" value="METALLOPEPTIDASE M28 FAMILY MEMBER"/>
    <property type="match status" value="1"/>
</dbReference>
<dbReference type="EMBL" id="BAAARY010000010">
    <property type="protein sequence ID" value="GAA2525030.1"/>
    <property type="molecule type" value="Genomic_DNA"/>
</dbReference>
<proteinExistence type="predicted"/>
<dbReference type="RefSeq" id="WP_344172423.1">
    <property type="nucleotide sequence ID" value="NZ_BAAARY010000010.1"/>
</dbReference>
<dbReference type="Pfam" id="PF04389">
    <property type="entry name" value="Peptidase_M28"/>
    <property type="match status" value="1"/>
</dbReference>
<dbReference type="Proteomes" id="UP001499978">
    <property type="component" value="Unassembled WGS sequence"/>
</dbReference>
<keyword evidence="4" id="KW-1185">Reference proteome</keyword>